<gene>
    <name evidence="1" type="ORF">QR680_000936</name>
</gene>
<dbReference type="EMBL" id="JAUCMV010000005">
    <property type="protein sequence ID" value="KAK0394792.1"/>
    <property type="molecule type" value="Genomic_DNA"/>
</dbReference>
<reference evidence="1" key="1">
    <citation type="submission" date="2023-06" db="EMBL/GenBank/DDBJ databases">
        <title>Genomic analysis of the entomopathogenic nematode Steinernema hermaphroditum.</title>
        <authorList>
            <person name="Schwarz E.M."/>
            <person name="Heppert J.K."/>
            <person name="Baniya A."/>
            <person name="Schwartz H.T."/>
            <person name="Tan C.-H."/>
            <person name="Antoshechkin I."/>
            <person name="Sternberg P.W."/>
            <person name="Goodrich-Blair H."/>
            <person name="Dillman A.R."/>
        </authorList>
    </citation>
    <scope>NUCLEOTIDE SEQUENCE</scope>
    <source>
        <strain evidence="1">PS9179</strain>
        <tissue evidence="1">Whole animal</tissue>
    </source>
</reference>
<organism evidence="1 2">
    <name type="scientific">Steinernema hermaphroditum</name>
    <dbReference type="NCBI Taxonomy" id="289476"/>
    <lineage>
        <taxon>Eukaryota</taxon>
        <taxon>Metazoa</taxon>
        <taxon>Ecdysozoa</taxon>
        <taxon>Nematoda</taxon>
        <taxon>Chromadorea</taxon>
        <taxon>Rhabditida</taxon>
        <taxon>Tylenchina</taxon>
        <taxon>Panagrolaimomorpha</taxon>
        <taxon>Strongyloidoidea</taxon>
        <taxon>Steinernematidae</taxon>
        <taxon>Steinernema</taxon>
    </lineage>
</organism>
<protein>
    <submittedName>
        <fullName evidence="1">Uncharacterized protein</fullName>
    </submittedName>
</protein>
<accession>A0AA39GWE3</accession>
<sequence length="340" mass="37512">MFISCIFVSNNSHQLFTMQSSLITFVLIAILSATSSAQFLGGWGGMYGGYGMGGYGMGGYGLGGYDKVVCQRKANCKCLTSNHPSRRCHCRVQNEMRSRCPRCPQMRDPFAEQCGNVCMNECLGVCTFNGPHMFPMHMCMSQCQGSCAHACPPMVFPVCIPMCQPECNPVCMQRVQEMMAPMPTGFQGPSNGGYRNDIMEPVPTSVVKIVLESGLQKSDCPGHCRQKCDYACESTIQCNNQCEATCITVCVENALSEPSYPQQRGSFRYPFSGPFADNVDDQISCPPLCMPQCSADCLKKNNRCVVDCVEGCRPRYVQKPSYESDCVHRCQDDCGHPRNL</sequence>
<proteinExistence type="predicted"/>
<name>A0AA39GWE3_9BILA</name>
<dbReference type="AlphaFoldDB" id="A0AA39GWE3"/>
<keyword evidence="2" id="KW-1185">Reference proteome</keyword>
<evidence type="ECO:0000313" key="1">
    <source>
        <dbReference type="EMBL" id="KAK0394792.1"/>
    </source>
</evidence>
<dbReference type="Proteomes" id="UP001175271">
    <property type="component" value="Unassembled WGS sequence"/>
</dbReference>
<evidence type="ECO:0000313" key="2">
    <source>
        <dbReference type="Proteomes" id="UP001175271"/>
    </source>
</evidence>
<comment type="caution">
    <text evidence="1">The sequence shown here is derived from an EMBL/GenBank/DDBJ whole genome shotgun (WGS) entry which is preliminary data.</text>
</comment>